<dbReference type="InterPro" id="IPR015855">
    <property type="entry name" value="ABC_transpr_MalK-like"/>
</dbReference>
<keyword evidence="1" id="KW-0813">Transport</keyword>
<dbReference type="SUPFAM" id="SSF52540">
    <property type="entry name" value="P-loop containing nucleoside triphosphate hydrolases"/>
    <property type="match status" value="1"/>
</dbReference>
<feature type="domain" description="ABC transporter" evidence="4">
    <location>
        <begin position="4"/>
        <end position="235"/>
    </location>
</feature>
<sequence length="367" mass="41576">MSTMSLQNVNKVYLNGVQAVFDFNIDIKDGEFIVLVGPSGCGKSTTLRMIAGLEDITSGNLTIDDVVVNTMAPKDRDIAMVFQNYALYAHMTVYHNMAFSLTLRKQSSDYIHERVMWAANILGLKPYLNRKPKELSGGQRQRVALGRAIVRDPKVFLLDEPLSNLDAKLRGVMRKELKELHHRLGSTMIYVTHDQIEALTLADRMVVMKDGYVQQIGTPVEVYQRPSNLFVANFIGTPPMNIFRGDIDSDGLLEIDAVKMHIDESKIHPILKQKGYFGKEIIIGVRPENFRINRKCVNSKVEGFETTVQLYELLGAEALVHVRFGGKNVILKINSREVYQVGEEVVVSFDPSHIYFFDKETEKTIYE</sequence>
<dbReference type="InterPro" id="IPR008995">
    <property type="entry name" value="Mo/tungstate-bd_C_term_dom"/>
</dbReference>
<dbReference type="InterPro" id="IPR017871">
    <property type="entry name" value="ABC_transporter-like_CS"/>
</dbReference>
<dbReference type="EMBL" id="JAOEGN010000008">
    <property type="protein sequence ID" value="MCU0105025.1"/>
    <property type="molecule type" value="Genomic_DNA"/>
</dbReference>
<keyword evidence="6" id="KW-1185">Reference proteome</keyword>
<evidence type="ECO:0000256" key="1">
    <source>
        <dbReference type="ARBA" id="ARBA00022448"/>
    </source>
</evidence>
<keyword evidence="2" id="KW-0547">Nucleotide-binding</keyword>
<organism evidence="5 6">
    <name type="scientific">Paracholeplasma vituli</name>
    <dbReference type="NCBI Taxonomy" id="69473"/>
    <lineage>
        <taxon>Bacteria</taxon>
        <taxon>Bacillati</taxon>
        <taxon>Mycoplasmatota</taxon>
        <taxon>Mollicutes</taxon>
        <taxon>Acholeplasmatales</taxon>
        <taxon>Acholeplasmataceae</taxon>
        <taxon>Paracholeplasma</taxon>
    </lineage>
</organism>
<evidence type="ECO:0000259" key="4">
    <source>
        <dbReference type="PROSITE" id="PS50893"/>
    </source>
</evidence>
<dbReference type="Pfam" id="PF00005">
    <property type="entry name" value="ABC_tran"/>
    <property type="match status" value="1"/>
</dbReference>
<dbReference type="Gene3D" id="3.40.50.300">
    <property type="entry name" value="P-loop containing nucleotide triphosphate hydrolases"/>
    <property type="match status" value="1"/>
</dbReference>
<dbReference type="InterPro" id="IPR027417">
    <property type="entry name" value="P-loop_NTPase"/>
</dbReference>
<evidence type="ECO:0000256" key="2">
    <source>
        <dbReference type="ARBA" id="ARBA00022741"/>
    </source>
</evidence>
<dbReference type="InterPro" id="IPR003593">
    <property type="entry name" value="AAA+_ATPase"/>
</dbReference>
<dbReference type="PROSITE" id="PS00211">
    <property type="entry name" value="ABC_TRANSPORTER_1"/>
    <property type="match status" value="1"/>
</dbReference>
<reference evidence="6" key="1">
    <citation type="submission" date="2023-07" db="EMBL/GenBank/DDBJ databases">
        <title>Novel Mycoplasma species identified in domestic and wild animals.</title>
        <authorList>
            <person name="Volokhov D.V."/>
            <person name="Furtak V.A."/>
            <person name="Zagorodnyaya T.A."/>
        </authorList>
    </citation>
    <scope>NUCLEOTIDE SEQUENCE [LARGE SCALE GENOMIC DNA]</scope>
    <source>
        <strain evidence="6">92-19</strain>
    </source>
</reference>
<dbReference type="InterPro" id="IPR003439">
    <property type="entry name" value="ABC_transporter-like_ATP-bd"/>
</dbReference>
<dbReference type="Proteomes" id="UP001209076">
    <property type="component" value="Unassembled WGS sequence"/>
</dbReference>
<dbReference type="CDD" id="cd03301">
    <property type="entry name" value="ABC_MalK_N"/>
    <property type="match status" value="1"/>
</dbReference>
<dbReference type="Pfam" id="PF08402">
    <property type="entry name" value="TOBE_2"/>
    <property type="match status" value="1"/>
</dbReference>
<gene>
    <name evidence="5" type="primary">ugpC</name>
    <name evidence="5" type="ORF">N7603_05085</name>
</gene>
<accession>A0ABT2PVP0</accession>
<evidence type="ECO:0000256" key="3">
    <source>
        <dbReference type="ARBA" id="ARBA00022840"/>
    </source>
</evidence>
<dbReference type="PANTHER" id="PTHR43875:SF1">
    <property type="entry name" value="OSMOPROTECTIVE COMPOUNDS UPTAKE ATP-BINDING PROTEIN GGTA"/>
    <property type="match status" value="1"/>
</dbReference>
<dbReference type="PROSITE" id="PS50893">
    <property type="entry name" value="ABC_TRANSPORTER_2"/>
    <property type="match status" value="1"/>
</dbReference>
<name>A0ABT2PVP0_9MOLU</name>
<keyword evidence="3 5" id="KW-0067">ATP-binding</keyword>
<dbReference type="PANTHER" id="PTHR43875">
    <property type="entry name" value="MALTODEXTRIN IMPORT ATP-BINDING PROTEIN MSMX"/>
    <property type="match status" value="1"/>
</dbReference>
<dbReference type="SUPFAM" id="SSF50331">
    <property type="entry name" value="MOP-like"/>
    <property type="match status" value="1"/>
</dbReference>
<dbReference type="SMART" id="SM00382">
    <property type="entry name" value="AAA"/>
    <property type="match status" value="1"/>
</dbReference>
<proteinExistence type="predicted"/>
<evidence type="ECO:0000313" key="5">
    <source>
        <dbReference type="EMBL" id="MCU0105025.1"/>
    </source>
</evidence>
<dbReference type="RefSeq" id="WP_262096288.1">
    <property type="nucleotide sequence ID" value="NZ_JAOEGN010000008.1"/>
</dbReference>
<dbReference type="GO" id="GO:0005524">
    <property type="term" value="F:ATP binding"/>
    <property type="evidence" value="ECO:0007669"/>
    <property type="project" value="UniProtKB-KW"/>
</dbReference>
<comment type="caution">
    <text evidence="5">The sequence shown here is derived from an EMBL/GenBank/DDBJ whole genome shotgun (WGS) entry which is preliminary data.</text>
</comment>
<dbReference type="InterPro" id="IPR012340">
    <property type="entry name" value="NA-bd_OB-fold"/>
</dbReference>
<dbReference type="InterPro" id="IPR013611">
    <property type="entry name" value="Transp-assoc_OB_typ2"/>
</dbReference>
<dbReference type="Gene3D" id="2.40.50.140">
    <property type="entry name" value="Nucleic acid-binding proteins"/>
    <property type="match status" value="1"/>
</dbReference>
<dbReference type="Gene3D" id="2.40.50.100">
    <property type="match status" value="1"/>
</dbReference>
<evidence type="ECO:0000313" key="6">
    <source>
        <dbReference type="Proteomes" id="UP001209076"/>
    </source>
</evidence>
<protein>
    <submittedName>
        <fullName evidence="5">Sn-glycerol-3-phosphate ABC transporter ATP-binding protein UgpC</fullName>
    </submittedName>
</protein>
<dbReference type="NCBIfam" id="NF008653">
    <property type="entry name" value="PRK11650.1"/>
    <property type="match status" value="1"/>
</dbReference>
<dbReference type="InterPro" id="IPR047641">
    <property type="entry name" value="ABC_transpr_MalK/UgpC-like"/>
</dbReference>